<proteinExistence type="predicted"/>
<comment type="caution">
    <text evidence="3">The sequence shown here is derived from an EMBL/GenBank/DDBJ whole genome shotgun (WGS) entry which is preliminary data.</text>
</comment>
<evidence type="ECO:0000313" key="3">
    <source>
        <dbReference type="EMBL" id="MDO6455384.1"/>
    </source>
</evidence>
<dbReference type="Pfam" id="PF08239">
    <property type="entry name" value="SH3_3"/>
    <property type="match status" value="1"/>
</dbReference>
<name>A0AAW7XM57_9GAMM</name>
<accession>A0AAW7XM57</accession>
<dbReference type="InterPro" id="IPR003646">
    <property type="entry name" value="SH3-like_bac-type"/>
</dbReference>
<dbReference type="EMBL" id="JAUOPG010000017">
    <property type="protein sequence ID" value="MDO6455384.1"/>
    <property type="molecule type" value="Genomic_DNA"/>
</dbReference>
<dbReference type="RefSeq" id="WP_303552470.1">
    <property type="nucleotide sequence ID" value="NZ_JAUOPG010000017.1"/>
</dbReference>
<organism evidence="3 4">
    <name type="scientific">Neptunomonas phycophila</name>
    <dbReference type="NCBI Taxonomy" id="1572645"/>
    <lineage>
        <taxon>Bacteria</taxon>
        <taxon>Pseudomonadati</taxon>
        <taxon>Pseudomonadota</taxon>
        <taxon>Gammaproteobacteria</taxon>
        <taxon>Oceanospirillales</taxon>
        <taxon>Oceanospirillaceae</taxon>
        <taxon>Neptunomonas</taxon>
    </lineage>
</organism>
<feature type="chain" id="PRO_5043465447" evidence="1">
    <location>
        <begin position="22"/>
        <end position="204"/>
    </location>
</feature>
<dbReference type="Proteomes" id="UP001169862">
    <property type="component" value="Unassembled WGS sequence"/>
</dbReference>
<feature type="signal peptide" evidence="1">
    <location>
        <begin position="1"/>
        <end position="21"/>
    </location>
</feature>
<evidence type="ECO:0000259" key="2">
    <source>
        <dbReference type="PROSITE" id="PS51781"/>
    </source>
</evidence>
<dbReference type="PROSITE" id="PS51257">
    <property type="entry name" value="PROKAR_LIPOPROTEIN"/>
    <property type="match status" value="1"/>
</dbReference>
<dbReference type="PROSITE" id="PS51781">
    <property type="entry name" value="SH3B"/>
    <property type="match status" value="1"/>
</dbReference>
<evidence type="ECO:0000313" key="4">
    <source>
        <dbReference type="Proteomes" id="UP001169862"/>
    </source>
</evidence>
<sequence>MRLIIRLICASLLLAGSCVHALEYYTVIDEPINVRTGPGTQNKAIAQAHKNEQVLLIKKEGDWANIFFVHPDGRKIEGWMHADFIKPDAAVRQENTPVTAHASYAHMECQEDAEEEVIATCLLDIDISIAGPQDAEAVSVLCESEMLYNVKDGEALPVQESGNIRTPLKHGEGAARMQLVIFPSAKQPVSSVTVVDYRCVGHPV</sequence>
<evidence type="ECO:0000256" key="1">
    <source>
        <dbReference type="SAM" id="SignalP"/>
    </source>
</evidence>
<reference evidence="3" key="1">
    <citation type="submission" date="2023-07" db="EMBL/GenBank/DDBJ databases">
        <title>Genome content predicts the carbon catabolic preferences of heterotrophic bacteria.</title>
        <authorList>
            <person name="Gralka M."/>
        </authorList>
    </citation>
    <scope>NUCLEOTIDE SEQUENCE</scope>
    <source>
        <strain evidence="3">I2M16</strain>
    </source>
</reference>
<feature type="domain" description="SH3b" evidence="2">
    <location>
        <begin position="22"/>
        <end position="89"/>
    </location>
</feature>
<protein>
    <submittedName>
        <fullName evidence="3">SH3 domain-containing protein</fullName>
    </submittedName>
</protein>
<dbReference type="AlphaFoldDB" id="A0AAW7XM57"/>
<dbReference type="Gene3D" id="2.30.30.40">
    <property type="entry name" value="SH3 Domains"/>
    <property type="match status" value="1"/>
</dbReference>
<gene>
    <name evidence="3" type="ORF">Q4490_17620</name>
</gene>
<keyword evidence="1" id="KW-0732">Signal</keyword>